<evidence type="ECO:0000313" key="2">
    <source>
        <dbReference type="EMBL" id="MBE1532630.1"/>
    </source>
</evidence>
<proteinExistence type="predicted"/>
<dbReference type="Proteomes" id="UP000627838">
    <property type="component" value="Unassembled WGS sequence"/>
</dbReference>
<evidence type="ECO:0000256" key="1">
    <source>
        <dbReference type="SAM" id="MobiDB-lite"/>
    </source>
</evidence>
<organism evidence="2 3">
    <name type="scientific">Actinomadura algeriensis</name>
    <dbReference type="NCBI Taxonomy" id="1679523"/>
    <lineage>
        <taxon>Bacteria</taxon>
        <taxon>Bacillati</taxon>
        <taxon>Actinomycetota</taxon>
        <taxon>Actinomycetes</taxon>
        <taxon>Streptosporangiales</taxon>
        <taxon>Thermomonosporaceae</taxon>
        <taxon>Actinomadura</taxon>
    </lineage>
</organism>
<feature type="region of interest" description="Disordered" evidence="1">
    <location>
        <begin position="1"/>
        <end position="24"/>
    </location>
</feature>
<evidence type="ECO:0008006" key="4">
    <source>
        <dbReference type="Google" id="ProtNLM"/>
    </source>
</evidence>
<comment type="caution">
    <text evidence="2">The sequence shown here is derived from an EMBL/GenBank/DDBJ whole genome shotgun (WGS) entry which is preliminary data.</text>
</comment>
<name>A0ABR9JPX8_9ACTN</name>
<keyword evidence="3" id="KW-1185">Reference proteome</keyword>
<dbReference type="RefSeq" id="WP_192759294.1">
    <property type="nucleotide sequence ID" value="NZ_JADBDZ010000001.1"/>
</dbReference>
<protein>
    <recommendedName>
        <fullName evidence="4">ESAT-6 protein secretion system EspG family protein</fullName>
    </recommendedName>
</protein>
<gene>
    <name evidence="2" type="ORF">H4W34_002463</name>
</gene>
<evidence type="ECO:0000313" key="3">
    <source>
        <dbReference type="Proteomes" id="UP000627838"/>
    </source>
</evidence>
<reference evidence="2 3" key="1">
    <citation type="submission" date="2020-10" db="EMBL/GenBank/DDBJ databases">
        <title>Sequencing the genomes of 1000 actinobacteria strains.</title>
        <authorList>
            <person name="Klenk H.-P."/>
        </authorList>
    </citation>
    <scope>NUCLEOTIDE SEQUENCE [LARGE SCALE GENOMIC DNA]</scope>
    <source>
        <strain evidence="2 3">DSM 46744</strain>
    </source>
</reference>
<accession>A0ABR9JPX8</accession>
<sequence>MGFDDALRKARAEHGGGRAGEAARRQAADRAVELGVHKVEETFARVAGLLDGLDGRVVRLVEQRQRPFGKRYHHVEDLVSFPPVLLGPSGVLYREAEPLPVRRRDQVRPSHRTGDQPRDHEAYRRLGFEAGDGLVFLGEGLPVRNRTRPIDLSDAVVPLNHTPLPERPPSGKGWDNYCDGPFQSLSGSRLFFVDSGATVYVDLHPRNDSPTYVPLDDHVARLIVKYGG</sequence>
<dbReference type="EMBL" id="JADBDZ010000001">
    <property type="protein sequence ID" value="MBE1532630.1"/>
    <property type="molecule type" value="Genomic_DNA"/>
</dbReference>